<dbReference type="InterPro" id="IPR050664">
    <property type="entry name" value="Octanoyltrans_LipM/LipL"/>
</dbReference>
<dbReference type="GO" id="GO:0016740">
    <property type="term" value="F:transferase activity"/>
    <property type="evidence" value="ECO:0007669"/>
    <property type="project" value="UniProtKB-KW"/>
</dbReference>
<accession>A0A1G7SKS8</accession>
<protein>
    <submittedName>
        <fullName evidence="2">Octanoyl-[GcvH]:protein N-octanoyltransferase</fullName>
    </submittedName>
</protein>
<keyword evidence="2" id="KW-0808">Transferase</keyword>
<evidence type="ECO:0000313" key="3">
    <source>
        <dbReference type="Proteomes" id="UP000199708"/>
    </source>
</evidence>
<dbReference type="Pfam" id="PF21948">
    <property type="entry name" value="LplA-B_cat"/>
    <property type="match status" value="1"/>
</dbReference>
<dbReference type="GO" id="GO:0140096">
    <property type="term" value="F:catalytic activity, acting on a protein"/>
    <property type="evidence" value="ECO:0007669"/>
    <property type="project" value="UniProtKB-ARBA"/>
</dbReference>
<reference evidence="2 3" key="1">
    <citation type="submission" date="2016-10" db="EMBL/GenBank/DDBJ databases">
        <authorList>
            <person name="de Groot N.N."/>
        </authorList>
    </citation>
    <scope>NUCLEOTIDE SEQUENCE [LARGE SCALE GENOMIC DNA]</scope>
    <source>
        <strain evidence="2 3">ATCC BAA-466</strain>
    </source>
</reference>
<dbReference type="PANTHER" id="PTHR43679">
    <property type="entry name" value="OCTANOYLTRANSFERASE LIPM-RELATED"/>
    <property type="match status" value="1"/>
</dbReference>
<dbReference type="AlphaFoldDB" id="A0A1G7SKS8"/>
<dbReference type="Gene3D" id="3.30.930.10">
    <property type="entry name" value="Bira Bifunctional Protein, Domain 2"/>
    <property type="match status" value="1"/>
</dbReference>
<evidence type="ECO:0000313" key="2">
    <source>
        <dbReference type="EMBL" id="SDG23665.1"/>
    </source>
</evidence>
<dbReference type="PROSITE" id="PS51733">
    <property type="entry name" value="BPL_LPL_CATALYTIC"/>
    <property type="match status" value="1"/>
</dbReference>
<keyword evidence="3" id="KW-1185">Reference proteome</keyword>
<dbReference type="STRING" id="120956.SAMN05421791_10462"/>
<gene>
    <name evidence="2" type="ORF">SAMN05421791_10462</name>
</gene>
<dbReference type="PANTHER" id="PTHR43679:SF2">
    <property type="entry name" value="OCTANOYL-[GCVH]:PROTEIN N-OCTANOYLTRANSFERASE"/>
    <property type="match status" value="1"/>
</dbReference>
<dbReference type="SUPFAM" id="SSF55681">
    <property type="entry name" value="Class II aaRS and biotin synthetases"/>
    <property type="match status" value="1"/>
</dbReference>
<name>A0A1G7SKS8_9LACT</name>
<feature type="domain" description="BPL/LPL catalytic" evidence="1">
    <location>
        <begin position="53"/>
        <end position="235"/>
    </location>
</feature>
<dbReference type="InterPro" id="IPR004143">
    <property type="entry name" value="BPL_LPL_catalytic"/>
</dbReference>
<dbReference type="GO" id="GO:0009249">
    <property type="term" value="P:protein lipoylation"/>
    <property type="evidence" value="ECO:0007669"/>
    <property type="project" value="UniProtKB-ARBA"/>
</dbReference>
<dbReference type="EMBL" id="FNCK01000004">
    <property type="protein sequence ID" value="SDG23665.1"/>
    <property type="molecule type" value="Genomic_DNA"/>
</dbReference>
<sequence length="286" mass="32493">MTDSNMLSILSQHNWLVFQEQGNPLKDQRDVALAYQDCFLRYLLLKNNQLSNEKLYGIFHFYPIFVPSVFLGAKDKLLPNLTQGVSFLKDSDYQVSVRPHGGLGVVEDAGILNFAIVTDNRSVNLSIDQAFNFSIAVIQASLKRYGLTIEAYEIPNSYCPGKYDIVINQKKVGGIAQRRYKDSVTTAAYIGVNGNQFARGQLMKNFYSIAQADHRFPLVDPSSMSTLSEMLDQDLTLADYQKDFLDYLNKVTHLEQGDYQDTELEAIYHPQFEKAYLRSQKIQPLS</sequence>
<dbReference type="RefSeq" id="WP_090289753.1">
    <property type="nucleotide sequence ID" value="NZ_FNCK01000004.1"/>
</dbReference>
<evidence type="ECO:0000259" key="1">
    <source>
        <dbReference type="PROSITE" id="PS51733"/>
    </source>
</evidence>
<organism evidence="2 3">
    <name type="scientific">Facklamia miroungae</name>
    <dbReference type="NCBI Taxonomy" id="120956"/>
    <lineage>
        <taxon>Bacteria</taxon>
        <taxon>Bacillati</taxon>
        <taxon>Bacillota</taxon>
        <taxon>Bacilli</taxon>
        <taxon>Lactobacillales</taxon>
        <taxon>Aerococcaceae</taxon>
        <taxon>Facklamia</taxon>
    </lineage>
</organism>
<proteinExistence type="predicted"/>
<dbReference type="InterPro" id="IPR045864">
    <property type="entry name" value="aa-tRNA-synth_II/BPL/LPL"/>
</dbReference>
<dbReference type="Proteomes" id="UP000199708">
    <property type="component" value="Unassembled WGS sequence"/>
</dbReference>
<dbReference type="OrthoDB" id="2080934at2"/>